<protein>
    <submittedName>
        <fullName evidence="2">Cytochrome P450 55A2</fullName>
    </submittedName>
</protein>
<evidence type="ECO:0000313" key="3">
    <source>
        <dbReference type="Proteomes" id="UP000054498"/>
    </source>
</evidence>
<dbReference type="RefSeq" id="XP_013898212.1">
    <property type="nucleotide sequence ID" value="XM_014042758.1"/>
</dbReference>
<dbReference type="GO" id="GO:0020037">
    <property type="term" value="F:heme binding"/>
    <property type="evidence" value="ECO:0007669"/>
    <property type="project" value="InterPro"/>
</dbReference>
<keyword evidence="3" id="KW-1185">Reference proteome</keyword>
<dbReference type="PANTHER" id="PTHR46696:SF6">
    <property type="entry name" value="P450, PUTATIVE (EUROFUNG)-RELATED"/>
    <property type="match status" value="1"/>
</dbReference>
<name>A0A0D2JIQ7_9CHLO</name>
<dbReference type="GO" id="GO:0004497">
    <property type="term" value="F:monooxygenase activity"/>
    <property type="evidence" value="ECO:0007669"/>
    <property type="project" value="InterPro"/>
</dbReference>
<dbReference type="SUPFAM" id="SSF48264">
    <property type="entry name" value="Cytochrome P450"/>
    <property type="match status" value="1"/>
</dbReference>
<dbReference type="Proteomes" id="UP000054498">
    <property type="component" value="Unassembled WGS sequence"/>
</dbReference>
<dbReference type="OrthoDB" id="3945418at2759"/>
<reference evidence="2 3" key="1">
    <citation type="journal article" date="2013" name="BMC Genomics">
        <title>Reconstruction of the lipid metabolism for the microalga Monoraphidium neglectum from its genome sequence reveals characteristics suitable for biofuel production.</title>
        <authorList>
            <person name="Bogen C."/>
            <person name="Al-Dilaimi A."/>
            <person name="Albersmeier A."/>
            <person name="Wichmann J."/>
            <person name="Grundmann M."/>
            <person name="Rupp O."/>
            <person name="Lauersen K.J."/>
            <person name="Blifernez-Klassen O."/>
            <person name="Kalinowski J."/>
            <person name="Goesmann A."/>
            <person name="Mussgnug J.H."/>
            <person name="Kruse O."/>
        </authorList>
    </citation>
    <scope>NUCLEOTIDE SEQUENCE [LARGE SCALE GENOMIC DNA]</scope>
    <source>
        <strain evidence="2 3">SAG 48.87</strain>
    </source>
</reference>
<dbReference type="STRING" id="145388.A0A0D2JIQ7"/>
<dbReference type="PANTHER" id="PTHR46696">
    <property type="entry name" value="P450, PUTATIVE (EUROFUNG)-RELATED"/>
    <property type="match status" value="1"/>
</dbReference>
<dbReference type="InterPro" id="IPR036396">
    <property type="entry name" value="Cyt_P450_sf"/>
</dbReference>
<dbReference type="Gene3D" id="1.10.630.10">
    <property type="entry name" value="Cytochrome P450"/>
    <property type="match status" value="1"/>
</dbReference>
<dbReference type="KEGG" id="mng:MNEG_8770"/>
<comment type="similarity">
    <text evidence="1">Belongs to the cytochrome P450 family.</text>
</comment>
<sequence>MLVDNRFSKVRTHPGFPELSQGAKAAIEGREPTFVDMDPPEHTRFRGMFEDAFSHDAVEAMRPQIAATVDRLIDEMEAAKAKAGGGGGDGSPFSIDLQEAFSMPLAFGTIYTILGIPQEARARTRARGPTHLAAGAALAACH</sequence>
<organism evidence="2 3">
    <name type="scientific">Monoraphidium neglectum</name>
    <dbReference type="NCBI Taxonomy" id="145388"/>
    <lineage>
        <taxon>Eukaryota</taxon>
        <taxon>Viridiplantae</taxon>
        <taxon>Chlorophyta</taxon>
        <taxon>core chlorophytes</taxon>
        <taxon>Chlorophyceae</taxon>
        <taxon>CS clade</taxon>
        <taxon>Sphaeropleales</taxon>
        <taxon>Selenastraceae</taxon>
        <taxon>Monoraphidium</taxon>
    </lineage>
</organism>
<dbReference type="GO" id="GO:0016705">
    <property type="term" value="F:oxidoreductase activity, acting on paired donors, with incorporation or reduction of molecular oxygen"/>
    <property type="evidence" value="ECO:0007669"/>
    <property type="project" value="InterPro"/>
</dbReference>
<dbReference type="AlphaFoldDB" id="A0A0D2JIQ7"/>
<gene>
    <name evidence="2" type="ORF">MNEG_8770</name>
</gene>
<evidence type="ECO:0000256" key="1">
    <source>
        <dbReference type="ARBA" id="ARBA00010617"/>
    </source>
</evidence>
<dbReference type="GeneID" id="25741645"/>
<accession>A0A0D2JIQ7</accession>
<dbReference type="GO" id="GO:0005506">
    <property type="term" value="F:iron ion binding"/>
    <property type="evidence" value="ECO:0007669"/>
    <property type="project" value="InterPro"/>
</dbReference>
<evidence type="ECO:0000313" key="2">
    <source>
        <dbReference type="EMBL" id="KIY99192.1"/>
    </source>
</evidence>
<dbReference type="EMBL" id="KK101924">
    <property type="protein sequence ID" value="KIY99192.1"/>
    <property type="molecule type" value="Genomic_DNA"/>
</dbReference>
<proteinExistence type="inferred from homology"/>